<accession>A0A6A6TSR7</accession>
<dbReference type="Proteomes" id="UP000799302">
    <property type="component" value="Unassembled WGS sequence"/>
</dbReference>
<protein>
    <submittedName>
        <fullName evidence="1">Uncharacterized protein</fullName>
    </submittedName>
</protein>
<evidence type="ECO:0000313" key="1">
    <source>
        <dbReference type="EMBL" id="KAF2663119.1"/>
    </source>
</evidence>
<sequence length="79" mass="8957">MLAERDWLNFPKTLPVVKASIDTGHLGTYWSLNGGQFGKITVAYLKYMFYADQGAKKLFLEPNSSLVADGWNISTRNWN</sequence>
<dbReference type="EMBL" id="MU004248">
    <property type="protein sequence ID" value="KAF2663119.1"/>
    <property type="molecule type" value="Genomic_DNA"/>
</dbReference>
<organism evidence="1 2">
    <name type="scientific">Microthyrium microscopicum</name>
    <dbReference type="NCBI Taxonomy" id="703497"/>
    <lineage>
        <taxon>Eukaryota</taxon>
        <taxon>Fungi</taxon>
        <taxon>Dikarya</taxon>
        <taxon>Ascomycota</taxon>
        <taxon>Pezizomycotina</taxon>
        <taxon>Dothideomycetes</taxon>
        <taxon>Dothideomycetes incertae sedis</taxon>
        <taxon>Microthyriales</taxon>
        <taxon>Microthyriaceae</taxon>
        <taxon>Microthyrium</taxon>
    </lineage>
</organism>
<proteinExistence type="predicted"/>
<name>A0A6A6TSR7_9PEZI</name>
<evidence type="ECO:0000313" key="2">
    <source>
        <dbReference type="Proteomes" id="UP000799302"/>
    </source>
</evidence>
<dbReference type="AlphaFoldDB" id="A0A6A6TSR7"/>
<keyword evidence="2" id="KW-1185">Reference proteome</keyword>
<reference evidence="1" key="1">
    <citation type="journal article" date="2020" name="Stud. Mycol.">
        <title>101 Dothideomycetes genomes: a test case for predicting lifestyles and emergence of pathogens.</title>
        <authorList>
            <person name="Haridas S."/>
            <person name="Albert R."/>
            <person name="Binder M."/>
            <person name="Bloem J."/>
            <person name="Labutti K."/>
            <person name="Salamov A."/>
            <person name="Andreopoulos B."/>
            <person name="Baker S."/>
            <person name="Barry K."/>
            <person name="Bills G."/>
            <person name="Bluhm B."/>
            <person name="Cannon C."/>
            <person name="Castanera R."/>
            <person name="Culley D."/>
            <person name="Daum C."/>
            <person name="Ezra D."/>
            <person name="Gonzalez J."/>
            <person name="Henrissat B."/>
            <person name="Kuo A."/>
            <person name="Liang C."/>
            <person name="Lipzen A."/>
            <person name="Lutzoni F."/>
            <person name="Magnuson J."/>
            <person name="Mondo S."/>
            <person name="Nolan M."/>
            <person name="Ohm R."/>
            <person name="Pangilinan J."/>
            <person name="Park H.-J."/>
            <person name="Ramirez L."/>
            <person name="Alfaro M."/>
            <person name="Sun H."/>
            <person name="Tritt A."/>
            <person name="Yoshinaga Y."/>
            <person name="Zwiers L.-H."/>
            <person name="Turgeon B."/>
            <person name="Goodwin S."/>
            <person name="Spatafora J."/>
            <person name="Crous P."/>
            <person name="Grigoriev I."/>
        </authorList>
    </citation>
    <scope>NUCLEOTIDE SEQUENCE</scope>
    <source>
        <strain evidence="1">CBS 115976</strain>
    </source>
</reference>
<gene>
    <name evidence="1" type="ORF">BT63DRAFT_461637</name>
</gene>